<reference evidence="6 7" key="1">
    <citation type="journal article" date="2015" name="Environ. Microbiol.">
        <title>Metagenome sequence of Elaphomyces granulatus from sporocarp tissue reveals Ascomycota ectomycorrhizal fingerprints of genome expansion and a Proteobacteria-rich microbiome.</title>
        <authorList>
            <person name="Quandt C.A."/>
            <person name="Kohler A."/>
            <person name="Hesse C.N."/>
            <person name="Sharpton T.J."/>
            <person name="Martin F."/>
            <person name="Spatafora J.W."/>
        </authorList>
    </citation>
    <scope>NUCLEOTIDE SEQUENCE [LARGE SCALE GENOMIC DNA]</scope>
    <source>
        <strain evidence="6 7">OSC145934</strain>
    </source>
</reference>
<dbReference type="GO" id="GO:0005655">
    <property type="term" value="C:nucleolar ribonuclease P complex"/>
    <property type="evidence" value="ECO:0007669"/>
    <property type="project" value="TreeGrafter"/>
</dbReference>
<dbReference type="EMBL" id="NPHW01004195">
    <property type="protein sequence ID" value="OXV08325.1"/>
    <property type="molecule type" value="Genomic_DNA"/>
</dbReference>
<gene>
    <name evidence="6" type="ORF">Egran_03915</name>
</gene>
<sequence length="198" mass="22110">MGKTKGKTSSPGSHLRARIEYLHQAAVYLQSASTRTSGLDAASTGTNEGNQERVGIEGEALQLPNAKPTAPDPIMCPSNQAKDPPTARDLEERRNQTKKTRPSGLSRLYISQMRGVSLKSQHRLPRLIKRSFCKRCDTLLAPGLTCTEEIRNESRERKKPWADILVIRCTACGTEKRFPQTQKRSKRLAARREENKGV</sequence>
<keyword evidence="2" id="KW-0479">Metal-binding</keyword>
<evidence type="ECO:0000313" key="6">
    <source>
        <dbReference type="EMBL" id="OXV08325.1"/>
    </source>
</evidence>
<dbReference type="Pfam" id="PF04032">
    <property type="entry name" value="Rpr2"/>
    <property type="match status" value="1"/>
</dbReference>
<evidence type="ECO:0008006" key="8">
    <source>
        <dbReference type="Google" id="ProtNLM"/>
    </source>
</evidence>
<keyword evidence="3" id="KW-0862">Zinc</keyword>
<feature type="region of interest" description="Disordered" evidence="5">
    <location>
        <begin position="34"/>
        <end position="103"/>
    </location>
</feature>
<dbReference type="PANTHER" id="PTHR14742">
    <property type="entry name" value="RIBONUCLEASE P SUBUNIT P21"/>
    <property type="match status" value="1"/>
</dbReference>
<proteinExistence type="inferred from homology"/>
<evidence type="ECO:0000256" key="2">
    <source>
        <dbReference type="ARBA" id="ARBA00022723"/>
    </source>
</evidence>
<comment type="similarity">
    <text evidence="4">Belongs to the eukaryotic/archaeal RNase P protein component 4 family.</text>
</comment>
<feature type="compositionally biased region" description="Polar residues" evidence="5">
    <location>
        <begin position="34"/>
        <end position="49"/>
    </location>
</feature>
<organism evidence="6 7">
    <name type="scientific">Elaphomyces granulatus</name>
    <dbReference type="NCBI Taxonomy" id="519963"/>
    <lineage>
        <taxon>Eukaryota</taxon>
        <taxon>Fungi</taxon>
        <taxon>Dikarya</taxon>
        <taxon>Ascomycota</taxon>
        <taxon>Pezizomycotina</taxon>
        <taxon>Eurotiomycetes</taxon>
        <taxon>Eurotiomycetidae</taxon>
        <taxon>Eurotiales</taxon>
        <taxon>Elaphomycetaceae</taxon>
        <taxon>Elaphomyces</taxon>
    </lineage>
</organism>
<protein>
    <recommendedName>
        <fullName evidence="8">Rpr2-domain-containing protein</fullName>
    </recommendedName>
</protein>
<keyword evidence="7" id="KW-1185">Reference proteome</keyword>
<dbReference type="GO" id="GO:0008033">
    <property type="term" value="P:tRNA processing"/>
    <property type="evidence" value="ECO:0007669"/>
    <property type="project" value="UniProtKB-KW"/>
</dbReference>
<dbReference type="AlphaFoldDB" id="A0A232LVZ3"/>
<dbReference type="OrthoDB" id="128536at2759"/>
<dbReference type="Gene3D" id="6.20.50.20">
    <property type="match status" value="1"/>
</dbReference>
<dbReference type="Proteomes" id="UP000243515">
    <property type="component" value="Unassembled WGS sequence"/>
</dbReference>
<name>A0A232LVZ3_9EURO</name>
<evidence type="ECO:0000256" key="3">
    <source>
        <dbReference type="ARBA" id="ARBA00022833"/>
    </source>
</evidence>
<dbReference type="InterPro" id="IPR007175">
    <property type="entry name" value="Rpr2/Snm1/Rpp21"/>
</dbReference>
<evidence type="ECO:0000256" key="5">
    <source>
        <dbReference type="SAM" id="MobiDB-lite"/>
    </source>
</evidence>
<comment type="caution">
    <text evidence="6">The sequence shown here is derived from an EMBL/GenBank/DDBJ whole genome shotgun (WGS) entry which is preliminary data.</text>
</comment>
<dbReference type="PANTHER" id="PTHR14742:SF0">
    <property type="entry name" value="RIBONUCLEASE P PROTEIN SUBUNIT P21"/>
    <property type="match status" value="1"/>
</dbReference>
<evidence type="ECO:0000256" key="1">
    <source>
        <dbReference type="ARBA" id="ARBA00022694"/>
    </source>
</evidence>
<feature type="compositionally biased region" description="Basic and acidic residues" evidence="5">
    <location>
        <begin position="85"/>
        <end position="95"/>
    </location>
</feature>
<evidence type="ECO:0000256" key="4">
    <source>
        <dbReference type="ARBA" id="ARBA00038402"/>
    </source>
</evidence>
<evidence type="ECO:0000313" key="7">
    <source>
        <dbReference type="Proteomes" id="UP000243515"/>
    </source>
</evidence>
<keyword evidence="1" id="KW-0819">tRNA processing</keyword>
<accession>A0A232LVZ3</accession>
<dbReference type="GO" id="GO:0046872">
    <property type="term" value="F:metal ion binding"/>
    <property type="evidence" value="ECO:0007669"/>
    <property type="project" value="UniProtKB-KW"/>
</dbReference>